<dbReference type="EMBL" id="AK376913">
    <property type="protein sequence ID" value="BAK08107.1"/>
    <property type="molecule type" value="mRNA"/>
</dbReference>
<accession>F2EII0</accession>
<proteinExistence type="evidence at transcript level"/>
<organism evidence="1">
    <name type="scientific">Hordeum vulgare subsp. vulgare</name>
    <name type="common">Domesticated barley</name>
    <dbReference type="NCBI Taxonomy" id="112509"/>
    <lineage>
        <taxon>Eukaryota</taxon>
        <taxon>Viridiplantae</taxon>
        <taxon>Streptophyta</taxon>
        <taxon>Embryophyta</taxon>
        <taxon>Tracheophyta</taxon>
        <taxon>Spermatophyta</taxon>
        <taxon>Magnoliopsida</taxon>
        <taxon>Liliopsida</taxon>
        <taxon>Poales</taxon>
        <taxon>Poaceae</taxon>
        <taxon>BOP clade</taxon>
        <taxon>Pooideae</taxon>
        <taxon>Triticodae</taxon>
        <taxon>Triticeae</taxon>
        <taxon>Hordeinae</taxon>
        <taxon>Hordeum</taxon>
    </lineage>
</organism>
<evidence type="ECO:0000313" key="1">
    <source>
        <dbReference type="EMBL" id="BAK07152.1"/>
    </source>
</evidence>
<name>F2EII0_HORVV</name>
<reference evidence="1" key="1">
    <citation type="journal article" date="2011" name="Plant Physiol.">
        <title>Comprehensive sequence analysis of 24,783 barley full-length cDNAs derived from 12 clone libraries.</title>
        <authorList>
            <person name="Matsumoto T."/>
            <person name="Tanaka T."/>
            <person name="Sakai H."/>
            <person name="Amano N."/>
            <person name="Kanamori H."/>
            <person name="Kurita K."/>
            <person name="Kikuta A."/>
            <person name="Kamiya K."/>
            <person name="Yamamoto M."/>
            <person name="Ikawa H."/>
            <person name="Fujii N."/>
            <person name="Hori K."/>
            <person name="Itoh T."/>
            <person name="Sato K."/>
        </authorList>
    </citation>
    <scope>NUCLEOTIDE SEQUENCE</scope>
    <source>
        <tissue evidence="1">Seed</tissue>
    </source>
</reference>
<sequence>MAPCPSSSTSVVAMAKGALALVLSKLRALPEWMRPVAPSSQVGWASRVVDLAVGNHRRSLLLPRPGPRARGRRRLCEQAPRVSGLASRAQQSGSVVHWSAVSNC</sequence>
<protein>
    <submittedName>
        <fullName evidence="1">Predicted protein</fullName>
    </submittedName>
</protein>
<dbReference type="EMBL" id="AK375957">
    <property type="protein sequence ID" value="BAK07152.1"/>
    <property type="molecule type" value="mRNA"/>
</dbReference>
<dbReference type="AlphaFoldDB" id="F2EII0"/>